<dbReference type="RefSeq" id="WP_012385176.1">
    <property type="nucleotide sequence ID" value="NC_010581.1"/>
</dbReference>
<keyword evidence="2" id="KW-0456">Lyase</keyword>
<feature type="domain" description="MaoC-like" evidence="5">
    <location>
        <begin position="23"/>
        <end position="117"/>
    </location>
</feature>
<evidence type="ECO:0000313" key="7">
    <source>
        <dbReference type="Proteomes" id="UP000001695"/>
    </source>
</evidence>
<dbReference type="KEGG" id="bid:Bind_2202"/>
<dbReference type="InterPro" id="IPR029069">
    <property type="entry name" value="HotDog_dom_sf"/>
</dbReference>
<dbReference type="OrthoDB" id="9800237at2"/>
<keyword evidence="3 6" id="KW-0012">Acyltransferase</keyword>
<dbReference type="PANTHER" id="PTHR43356">
    <property type="entry name" value="PHOSPHATE ACETYLTRANSFERASE"/>
    <property type="match status" value="1"/>
</dbReference>
<dbReference type="NCBIfam" id="NF006045">
    <property type="entry name" value="PRK08190.1"/>
    <property type="match status" value="1"/>
</dbReference>
<evidence type="ECO:0000256" key="1">
    <source>
        <dbReference type="ARBA" id="ARBA00022679"/>
    </source>
</evidence>
<protein>
    <submittedName>
        <fullName evidence="6">Phosphate butyryltransferase</fullName>
        <ecNumber evidence="6">2.3.1.19</ecNumber>
    </submittedName>
</protein>
<evidence type="ECO:0000256" key="2">
    <source>
        <dbReference type="ARBA" id="ARBA00023239"/>
    </source>
</evidence>
<dbReference type="GO" id="GO:0016836">
    <property type="term" value="F:hydro-lyase activity"/>
    <property type="evidence" value="ECO:0007669"/>
    <property type="project" value="UniProtKB-ARBA"/>
</dbReference>
<dbReference type="EC" id="2.3.1.19" evidence="6"/>
<dbReference type="STRING" id="395963.Bind_2202"/>
<evidence type="ECO:0000259" key="4">
    <source>
        <dbReference type="Pfam" id="PF01515"/>
    </source>
</evidence>
<dbReference type="InterPro" id="IPR002539">
    <property type="entry name" value="MaoC-like_dom"/>
</dbReference>
<dbReference type="CDD" id="cd03449">
    <property type="entry name" value="R_hydratase"/>
    <property type="match status" value="1"/>
</dbReference>
<accession>B2IGR0</accession>
<dbReference type="HOGENOM" id="CLU_042890_0_1_5"/>
<keyword evidence="7" id="KW-1185">Reference proteome</keyword>
<dbReference type="PANTHER" id="PTHR43356:SF2">
    <property type="entry name" value="PHOSPHATE ACETYLTRANSFERASE"/>
    <property type="match status" value="1"/>
</dbReference>
<keyword evidence="1 6" id="KW-0808">Transferase</keyword>
<dbReference type="Gene3D" id="3.40.718.10">
    <property type="entry name" value="Isopropylmalate Dehydrogenase"/>
    <property type="match status" value="1"/>
</dbReference>
<sequence length="467" mass="49351">MTDPLLHNRTFDELILGDTASLTRLVTSEDIQLFAAVSGDVNPAHLDAHYAATDLFGHVVIHGMWTASLISTLLGTQLPGPGTIYLGQNLHFCKPVAPGDTITARVTVKEKKAEKHIVLLDTICTNQQDKVVLSGTATVMAPTEKLTLPRMAVPEVTLQHHDHFSRFVDEARAYAPIVTAIVQPTTPEAIKAVIEAREAGLIEPVLVGPQAKISAAAEAAGVSIAGFKLEAVEHSHAAAQRAVALASNGTVAALMKGSLETEELLAAVVARDSGLRTDRRISHVYALDVPSYPKPLFISDVAINIAPTLEQKRDICQNAVDFLHLLGIAEPLVAVLAAVEIVNPEMPATVDAAALTIMATRGQISGAKVDGPLAFDNAVSFDAAHIKHISSPVAGQADLLIVPNLEAGNMLGKQLVYLAGAEAAGLVLGARVPIALMSRSDSLKTRLASLTLAKLAVWRRKTEATLP</sequence>
<dbReference type="FunFam" id="3.10.129.10:FF:000042">
    <property type="entry name" value="MaoC domain protein dehydratase"/>
    <property type="match status" value="1"/>
</dbReference>
<dbReference type="InterPro" id="IPR002505">
    <property type="entry name" value="PTA_PTB"/>
</dbReference>
<proteinExistence type="predicted"/>
<dbReference type="InterPro" id="IPR050500">
    <property type="entry name" value="Phos_Acetyltrans/Butyryltrans"/>
</dbReference>
<gene>
    <name evidence="6" type="ordered locus">Bind_2202</name>
</gene>
<dbReference type="eggNOG" id="COG0280">
    <property type="taxonomic scope" value="Bacteria"/>
</dbReference>
<dbReference type="NCBIfam" id="NF008852">
    <property type="entry name" value="PRK11890.1"/>
    <property type="match status" value="1"/>
</dbReference>
<evidence type="ECO:0000313" key="6">
    <source>
        <dbReference type="EMBL" id="ACB95821.1"/>
    </source>
</evidence>
<dbReference type="GO" id="GO:0050182">
    <property type="term" value="F:phosphate butyryltransferase activity"/>
    <property type="evidence" value="ECO:0007669"/>
    <property type="project" value="UniProtKB-EC"/>
</dbReference>
<reference evidence="7" key="1">
    <citation type="submission" date="2008-03" db="EMBL/GenBank/DDBJ databases">
        <title>Complete sequence of chromosome of Beijerinckia indica subsp. indica ATCC 9039.</title>
        <authorList>
            <consortium name="US DOE Joint Genome Institute"/>
            <person name="Copeland A."/>
            <person name="Lucas S."/>
            <person name="Lapidus A."/>
            <person name="Glavina del Rio T."/>
            <person name="Dalin E."/>
            <person name="Tice H."/>
            <person name="Bruce D."/>
            <person name="Goodwin L."/>
            <person name="Pitluck S."/>
            <person name="LaButti K."/>
            <person name="Schmutz J."/>
            <person name="Larimer F."/>
            <person name="Land M."/>
            <person name="Hauser L."/>
            <person name="Kyrpides N."/>
            <person name="Mikhailova N."/>
            <person name="Dunfield P.F."/>
            <person name="Dedysh S.N."/>
            <person name="Liesack W."/>
            <person name="Saw J.H."/>
            <person name="Alam M."/>
            <person name="Chen Y."/>
            <person name="Murrell J.C."/>
            <person name="Richardson P."/>
        </authorList>
    </citation>
    <scope>NUCLEOTIDE SEQUENCE [LARGE SCALE GENOMIC DNA]</scope>
    <source>
        <strain evidence="7">ATCC 9039 / DSM 1715 / NCIMB 8712</strain>
    </source>
</reference>
<dbReference type="Pfam" id="PF01575">
    <property type="entry name" value="MaoC_dehydratas"/>
    <property type="match status" value="1"/>
</dbReference>
<dbReference type="Proteomes" id="UP000001695">
    <property type="component" value="Chromosome"/>
</dbReference>
<evidence type="ECO:0000256" key="3">
    <source>
        <dbReference type="ARBA" id="ARBA00023315"/>
    </source>
</evidence>
<organism evidence="6 7">
    <name type="scientific">Beijerinckia indica subsp. indica (strain ATCC 9039 / DSM 1715 / NCIMB 8712)</name>
    <dbReference type="NCBI Taxonomy" id="395963"/>
    <lineage>
        <taxon>Bacteria</taxon>
        <taxon>Pseudomonadati</taxon>
        <taxon>Pseudomonadota</taxon>
        <taxon>Alphaproteobacteria</taxon>
        <taxon>Hyphomicrobiales</taxon>
        <taxon>Beijerinckiaceae</taxon>
        <taxon>Beijerinckia</taxon>
    </lineage>
</organism>
<dbReference type="SUPFAM" id="SSF53659">
    <property type="entry name" value="Isocitrate/Isopropylmalate dehydrogenase-like"/>
    <property type="match status" value="1"/>
</dbReference>
<dbReference type="AlphaFoldDB" id="B2IGR0"/>
<dbReference type="Gene3D" id="3.10.129.10">
    <property type="entry name" value="Hotdog Thioesterase"/>
    <property type="match status" value="1"/>
</dbReference>
<dbReference type="SUPFAM" id="SSF54637">
    <property type="entry name" value="Thioesterase/thiol ester dehydrase-isomerase"/>
    <property type="match status" value="1"/>
</dbReference>
<feature type="domain" description="Phosphate acetyl/butaryl transferase" evidence="4">
    <location>
        <begin position="238"/>
        <end position="445"/>
    </location>
</feature>
<reference evidence="6 7" key="2">
    <citation type="journal article" date="2010" name="J. Bacteriol.">
        <title>Complete genome sequence of Beijerinckia indica subsp. indica.</title>
        <authorList>
            <person name="Tamas I."/>
            <person name="Dedysh S.N."/>
            <person name="Liesack W."/>
            <person name="Stott M.B."/>
            <person name="Alam M."/>
            <person name="Murrell J.C."/>
            <person name="Dunfield P.F."/>
        </authorList>
    </citation>
    <scope>NUCLEOTIDE SEQUENCE [LARGE SCALE GENOMIC DNA]</scope>
    <source>
        <strain evidence="7">ATCC 9039 / DSM 1715 / NCIMB 8712</strain>
    </source>
</reference>
<name>B2IGR0_BEII9</name>
<dbReference type="Pfam" id="PF01515">
    <property type="entry name" value="PTA_PTB"/>
    <property type="match status" value="1"/>
</dbReference>
<evidence type="ECO:0000259" key="5">
    <source>
        <dbReference type="Pfam" id="PF01575"/>
    </source>
</evidence>
<dbReference type="eggNOG" id="COG2030">
    <property type="taxonomic scope" value="Bacteria"/>
</dbReference>
<dbReference type="EMBL" id="CP001016">
    <property type="protein sequence ID" value="ACB95821.1"/>
    <property type="molecule type" value="Genomic_DNA"/>
</dbReference>